<organism evidence="1 2">
    <name type="scientific">Pontibacter fetidus</name>
    <dbReference type="NCBI Taxonomy" id="2700082"/>
    <lineage>
        <taxon>Bacteria</taxon>
        <taxon>Pseudomonadati</taxon>
        <taxon>Bacteroidota</taxon>
        <taxon>Cytophagia</taxon>
        <taxon>Cytophagales</taxon>
        <taxon>Hymenobacteraceae</taxon>
        <taxon>Pontibacter</taxon>
    </lineage>
</organism>
<evidence type="ECO:0000313" key="2">
    <source>
        <dbReference type="Proteomes" id="UP000478546"/>
    </source>
</evidence>
<keyword evidence="2" id="KW-1185">Reference proteome</keyword>
<dbReference type="EMBL" id="JAAEAA010000012">
    <property type="protein sequence ID" value="NDK56371.1"/>
    <property type="molecule type" value="Genomic_DNA"/>
</dbReference>
<gene>
    <name evidence="1" type="ORF">GWO68_10610</name>
</gene>
<dbReference type="Pfam" id="PF19765">
    <property type="entry name" value="DUF6252"/>
    <property type="match status" value="1"/>
</dbReference>
<evidence type="ECO:0000313" key="1">
    <source>
        <dbReference type="EMBL" id="NDK56371.1"/>
    </source>
</evidence>
<reference evidence="1 2" key="1">
    <citation type="submission" date="2020-01" db="EMBL/GenBank/DDBJ databases">
        <authorList>
            <person name="Kim M.K."/>
        </authorList>
    </citation>
    <scope>NUCLEOTIDE SEQUENCE [LARGE SCALE GENOMIC DNA]</scope>
    <source>
        <strain evidence="1 2">BT213</strain>
    </source>
</reference>
<name>A0A6B2H1W9_9BACT</name>
<proteinExistence type="predicted"/>
<dbReference type="InterPro" id="IPR046219">
    <property type="entry name" value="DUF6252"/>
</dbReference>
<dbReference type="Proteomes" id="UP000478546">
    <property type="component" value="Unassembled WGS sequence"/>
</dbReference>
<sequence length="194" mass="21881">MQKLEPLLYENIDFTLFLLLIFLSFSCKKLLVNPKDKLPPATQVGKNTFGCVINKEPYIASETIFGHVSPVRATYYPSGKETQKEAYLVIQGIDARYDLPIAGDLGIQMVGVTGEGTYQLISQKCEEYYKCDHVFYFNSDDNTTYEATSGKLVITKFDKVQQIISGTFEFEAAASNNRKVKVTAGRFDIKYSVY</sequence>
<dbReference type="PROSITE" id="PS51257">
    <property type="entry name" value="PROKAR_LIPOPROTEIN"/>
    <property type="match status" value="1"/>
</dbReference>
<accession>A0A6B2H1W9</accession>
<dbReference type="RefSeq" id="WP_162346431.1">
    <property type="nucleotide sequence ID" value="NZ_JAAEAA010000012.1"/>
</dbReference>
<comment type="caution">
    <text evidence="1">The sequence shown here is derived from an EMBL/GenBank/DDBJ whole genome shotgun (WGS) entry which is preliminary data.</text>
</comment>
<dbReference type="AlphaFoldDB" id="A0A6B2H1W9"/>
<protein>
    <submittedName>
        <fullName evidence="1">Uncharacterized protein</fullName>
    </submittedName>
</protein>